<dbReference type="InterPro" id="IPR036249">
    <property type="entry name" value="Thioredoxin-like_sf"/>
</dbReference>
<gene>
    <name evidence="2" type="ORF">OS493_021532</name>
</gene>
<dbReference type="OrthoDB" id="10023060at2759"/>
<dbReference type="CDD" id="cd02961">
    <property type="entry name" value="PDI_a_family"/>
    <property type="match status" value="1"/>
</dbReference>
<keyword evidence="3" id="KW-1185">Reference proteome</keyword>
<comment type="caution">
    <text evidence="2">The sequence shown here is derived from an EMBL/GenBank/DDBJ whole genome shotgun (WGS) entry which is preliminary data.</text>
</comment>
<evidence type="ECO:0000313" key="2">
    <source>
        <dbReference type="EMBL" id="KAJ7358756.1"/>
    </source>
</evidence>
<feature type="domain" description="Thioredoxin" evidence="1">
    <location>
        <begin position="1"/>
        <end position="158"/>
    </location>
</feature>
<sequence length="470" mass="54393">MKQRTFQFEYVNDKTWSSLIEQSVGPVKSYTALPRKQTSRLFSVALVVFLLDGCSYCTQVLPTIEQISLDAKYVGASVFVHNCSSDPRTCERYSITGYPTLTAFRSLSWSTVESCSSSHSTYLRLDYHGTIVAKLVLEWLSNVSQPAVDRRYLFDSIPDMDVDVRLIGTLYTRSLARRYLATTLANKWYPFHCFQLVCELLYGRVPCYVIYTRDVVDYSGSKMNAKDQDLVLSKLELQRSDGVRVKVFQLGQNVESLINNQRDTRLHMFHDTHRYDLPKNFKCEHDHKICTDIAVRFVQDHRRLPVLHMTTASFHTKLGSEENANFEPFAHNLPILFALTHKNNVSKDSSFYKELTESAYALYSEMVFVTLDIDEFDHWASRFVPKDYHAKHAFERQADNVPPLYHYPRLCIIQHDDHQHAAFYPPVAELQGLGTRVQARLDHITSQQIIKFAQDYIKDPSTLIVKTEFF</sequence>
<accession>A0A9X0CJZ2</accession>
<protein>
    <recommendedName>
        <fullName evidence="1">Thioredoxin domain-containing protein</fullName>
    </recommendedName>
</protein>
<dbReference type="PROSITE" id="PS51352">
    <property type="entry name" value="THIOREDOXIN_2"/>
    <property type="match status" value="1"/>
</dbReference>
<dbReference type="Gene3D" id="3.40.30.10">
    <property type="entry name" value="Glutaredoxin"/>
    <property type="match status" value="1"/>
</dbReference>
<proteinExistence type="predicted"/>
<dbReference type="SUPFAM" id="SSF52833">
    <property type="entry name" value="Thioredoxin-like"/>
    <property type="match status" value="1"/>
</dbReference>
<dbReference type="Proteomes" id="UP001163046">
    <property type="component" value="Unassembled WGS sequence"/>
</dbReference>
<dbReference type="AlphaFoldDB" id="A0A9X0CJZ2"/>
<name>A0A9X0CJZ2_9CNID</name>
<dbReference type="InterPro" id="IPR013766">
    <property type="entry name" value="Thioredoxin_domain"/>
</dbReference>
<dbReference type="EMBL" id="MU827315">
    <property type="protein sequence ID" value="KAJ7358756.1"/>
    <property type="molecule type" value="Genomic_DNA"/>
</dbReference>
<organism evidence="2 3">
    <name type="scientific">Desmophyllum pertusum</name>
    <dbReference type="NCBI Taxonomy" id="174260"/>
    <lineage>
        <taxon>Eukaryota</taxon>
        <taxon>Metazoa</taxon>
        <taxon>Cnidaria</taxon>
        <taxon>Anthozoa</taxon>
        <taxon>Hexacorallia</taxon>
        <taxon>Scleractinia</taxon>
        <taxon>Caryophylliina</taxon>
        <taxon>Caryophylliidae</taxon>
        <taxon>Desmophyllum</taxon>
    </lineage>
</organism>
<evidence type="ECO:0000313" key="3">
    <source>
        <dbReference type="Proteomes" id="UP001163046"/>
    </source>
</evidence>
<reference evidence="2" key="1">
    <citation type="submission" date="2023-01" db="EMBL/GenBank/DDBJ databases">
        <title>Genome assembly of the deep-sea coral Lophelia pertusa.</title>
        <authorList>
            <person name="Herrera S."/>
            <person name="Cordes E."/>
        </authorList>
    </citation>
    <scope>NUCLEOTIDE SEQUENCE</scope>
    <source>
        <strain evidence="2">USNM1676648</strain>
        <tissue evidence="2">Polyp</tissue>
    </source>
</reference>
<evidence type="ECO:0000259" key="1">
    <source>
        <dbReference type="PROSITE" id="PS51352"/>
    </source>
</evidence>